<evidence type="ECO:0000256" key="1">
    <source>
        <dbReference type="SAM" id="MobiDB-lite"/>
    </source>
</evidence>
<reference evidence="2" key="1">
    <citation type="submission" date="2020-06" db="EMBL/GenBank/DDBJ databases">
        <authorList>
            <person name="Li T."/>
            <person name="Hu X."/>
            <person name="Zhang T."/>
            <person name="Song X."/>
            <person name="Zhang H."/>
            <person name="Dai N."/>
            <person name="Sheng W."/>
            <person name="Hou X."/>
            <person name="Wei L."/>
        </authorList>
    </citation>
    <scope>NUCLEOTIDE SEQUENCE</scope>
    <source>
        <strain evidence="2">KEN8</strain>
        <tissue evidence="2">Leaf</tissue>
    </source>
</reference>
<proteinExistence type="predicted"/>
<protein>
    <submittedName>
        <fullName evidence="2">Uncharacterized protein</fullName>
    </submittedName>
</protein>
<gene>
    <name evidence="2" type="ORF">Scaly_3125600</name>
</gene>
<organism evidence="2">
    <name type="scientific">Sesamum calycinum</name>
    <dbReference type="NCBI Taxonomy" id="2727403"/>
    <lineage>
        <taxon>Eukaryota</taxon>
        <taxon>Viridiplantae</taxon>
        <taxon>Streptophyta</taxon>
        <taxon>Embryophyta</taxon>
        <taxon>Tracheophyta</taxon>
        <taxon>Spermatophyta</taxon>
        <taxon>Magnoliopsida</taxon>
        <taxon>eudicotyledons</taxon>
        <taxon>Gunneridae</taxon>
        <taxon>Pentapetalae</taxon>
        <taxon>asterids</taxon>
        <taxon>lamiids</taxon>
        <taxon>Lamiales</taxon>
        <taxon>Pedaliaceae</taxon>
        <taxon>Sesamum</taxon>
    </lineage>
</organism>
<accession>A0AAW2JI83</accession>
<feature type="region of interest" description="Disordered" evidence="1">
    <location>
        <begin position="114"/>
        <end position="140"/>
    </location>
</feature>
<reference evidence="2" key="2">
    <citation type="journal article" date="2024" name="Plant">
        <title>Genomic evolution and insights into agronomic trait innovations of Sesamum species.</title>
        <authorList>
            <person name="Miao H."/>
            <person name="Wang L."/>
            <person name="Qu L."/>
            <person name="Liu H."/>
            <person name="Sun Y."/>
            <person name="Le M."/>
            <person name="Wang Q."/>
            <person name="Wei S."/>
            <person name="Zheng Y."/>
            <person name="Lin W."/>
            <person name="Duan Y."/>
            <person name="Cao H."/>
            <person name="Xiong S."/>
            <person name="Wang X."/>
            <person name="Wei L."/>
            <person name="Li C."/>
            <person name="Ma Q."/>
            <person name="Ju M."/>
            <person name="Zhao R."/>
            <person name="Li G."/>
            <person name="Mu C."/>
            <person name="Tian Q."/>
            <person name="Mei H."/>
            <person name="Zhang T."/>
            <person name="Gao T."/>
            <person name="Zhang H."/>
        </authorList>
    </citation>
    <scope>NUCLEOTIDE SEQUENCE</scope>
    <source>
        <strain evidence="2">KEN8</strain>
    </source>
</reference>
<evidence type="ECO:0000313" key="2">
    <source>
        <dbReference type="EMBL" id="KAL0294260.1"/>
    </source>
</evidence>
<comment type="caution">
    <text evidence="2">The sequence shown here is derived from an EMBL/GenBank/DDBJ whole genome shotgun (WGS) entry which is preliminary data.</text>
</comment>
<dbReference type="AlphaFoldDB" id="A0AAW2JI83"/>
<feature type="compositionally biased region" description="Polar residues" evidence="1">
    <location>
        <begin position="130"/>
        <end position="140"/>
    </location>
</feature>
<feature type="compositionally biased region" description="Basic and acidic residues" evidence="1">
    <location>
        <begin position="114"/>
        <end position="126"/>
    </location>
</feature>
<sequence>MNAGGMLNTCKSDGKWCFQWRTATLGLRHGPDSYGRQQWGIFRNGRKPDGAMPRGAAAVRQRMQALSGMIGRKASVGGFLSPPSNPIPGLNPGQVVETTKLEYGRGRGNFRWSGEMRIDRKEDQQRKHSAGSTLTLRDES</sequence>
<name>A0AAW2JI83_9LAMI</name>
<dbReference type="EMBL" id="JACGWM010001229">
    <property type="protein sequence ID" value="KAL0294260.1"/>
    <property type="molecule type" value="Genomic_DNA"/>
</dbReference>